<evidence type="ECO:0000313" key="3">
    <source>
        <dbReference type="Proteomes" id="UP001142489"/>
    </source>
</evidence>
<dbReference type="EMBL" id="JAPFRF010000002">
    <property type="protein sequence ID" value="KAJ7341024.1"/>
    <property type="molecule type" value="Genomic_DNA"/>
</dbReference>
<accession>A0A9Q0Y283</accession>
<comment type="caution">
    <text evidence="2">The sequence shown here is derived from an EMBL/GenBank/DDBJ whole genome shotgun (WGS) entry which is preliminary data.</text>
</comment>
<dbReference type="PANTHER" id="PTHR22878">
    <property type="entry name" value="DYNEIN HEAVY CHAIN 6, AXONEMAL-LIKE-RELATED"/>
    <property type="match status" value="1"/>
</dbReference>
<dbReference type="GO" id="GO:0045505">
    <property type="term" value="F:dynein intermediate chain binding"/>
    <property type="evidence" value="ECO:0007669"/>
    <property type="project" value="InterPro"/>
</dbReference>
<gene>
    <name evidence="2" type="ORF">JRQ81_004679</name>
</gene>
<dbReference type="Pfam" id="PF12781">
    <property type="entry name" value="AAA_9"/>
    <property type="match status" value="1"/>
</dbReference>
<reference evidence="2" key="1">
    <citation type="journal article" date="2023" name="DNA Res.">
        <title>Chromosome-level genome assembly of Phrynocephalus forsythii using third-generation DNA sequencing and Hi-C analysis.</title>
        <authorList>
            <person name="Qi Y."/>
            <person name="Zhao W."/>
            <person name="Zhao Y."/>
            <person name="Niu C."/>
            <person name="Cao S."/>
            <person name="Zhang Y."/>
        </authorList>
    </citation>
    <scope>NUCLEOTIDE SEQUENCE</scope>
    <source>
        <tissue evidence="2">Muscle</tissue>
    </source>
</reference>
<proteinExistence type="predicted"/>
<dbReference type="InterPro" id="IPR026983">
    <property type="entry name" value="DHC"/>
</dbReference>
<protein>
    <recommendedName>
        <fullName evidence="1">Dynein heavy chain ATP-binding dynein motor region domain-containing protein</fullName>
    </recommendedName>
</protein>
<dbReference type="Gene3D" id="1.10.8.1220">
    <property type="match status" value="1"/>
</dbReference>
<dbReference type="Gene3D" id="1.20.920.20">
    <property type="match status" value="1"/>
</dbReference>
<dbReference type="GO" id="GO:0030286">
    <property type="term" value="C:dynein complex"/>
    <property type="evidence" value="ECO:0007669"/>
    <property type="project" value="InterPro"/>
</dbReference>
<dbReference type="AlphaFoldDB" id="A0A9Q0Y283"/>
<sequence length="381" mass="43860">MINFTVTFQGLQDQLLSAVVIKEKPELEQKRCELLESISTDLITLRELEQKSLRLLQKTNGHLLDDQDLIDNLQRTKITSTEIFERVEASAATEATIEILRKSYLPIATRGAVLYFVVADLVHINYMYQFSLEWFHKIFADSVDDITKQKSDLSMKISSTSRTRIPQMQSKLSTREDLDQPECEADDFKIHVNDIIEKLTSNVHKTVSIALFSENQVCFAFLLCTAIMKNNCNENEITNNLGTIQENQWNFFLHASMMANIADIHDSGSTGSCAFMKTPPHWITEMMWKECQYMSTHMPAFSLLCESLLSNPQQWRAFINSQNVYYLISTCYKPVSSQQGMEILEGQSLLSVRKYGRMMEEAPDLTPFWIHTDRSEGVEEW</sequence>
<dbReference type="InterPro" id="IPR035706">
    <property type="entry name" value="AAA_9"/>
</dbReference>
<feature type="domain" description="Dynein heavy chain ATP-binding dynein motor region" evidence="1">
    <location>
        <begin position="1"/>
        <end position="83"/>
    </location>
</feature>
<organism evidence="2 3">
    <name type="scientific">Phrynocephalus forsythii</name>
    <dbReference type="NCBI Taxonomy" id="171643"/>
    <lineage>
        <taxon>Eukaryota</taxon>
        <taxon>Metazoa</taxon>
        <taxon>Chordata</taxon>
        <taxon>Craniata</taxon>
        <taxon>Vertebrata</taxon>
        <taxon>Euteleostomi</taxon>
        <taxon>Lepidosauria</taxon>
        <taxon>Squamata</taxon>
        <taxon>Bifurcata</taxon>
        <taxon>Unidentata</taxon>
        <taxon>Episquamata</taxon>
        <taxon>Toxicofera</taxon>
        <taxon>Iguania</taxon>
        <taxon>Acrodonta</taxon>
        <taxon>Agamidae</taxon>
        <taxon>Agaminae</taxon>
        <taxon>Phrynocephalus</taxon>
    </lineage>
</organism>
<dbReference type="GO" id="GO:0007018">
    <property type="term" value="P:microtubule-based movement"/>
    <property type="evidence" value="ECO:0007669"/>
    <property type="project" value="InterPro"/>
</dbReference>
<dbReference type="GO" id="GO:0051959">
    <property type="term" value="F:dynein light intermediate chain binding"/>
    <property type="evidence" value="ECO:0007669"/>
    <property type="project" value="InterPro"/>
</dbReference>
<evidence type="ECO:0000313" key="2">
    <source>
        <dbReference type="EMBL" id="KAJ7341024.1"/>
    </source>
</evidence>
<dbReference type="PANTHER" id="PTHR22878:SF64">
    <property type="entry name" value="DYNEIN AXONEMAL HEAVY CHAIN 14"/>
    <property type="match status" value="1"/>
</dbReference>
<evidence type="ECO:0000259" key="1">
    <source>
        <dbReference type="Pfam" id="PF12781"/>
    </source>
</evidence>
<dbReference type="OrthoDB" id="9907575at2759"/>
<keyword evidence="3" id="KW-1185">Reference proteome</keyword>
<dbReference type="Proteomes" id="UP001142489">
    <property type="component" value="Unassembled WGS sequence"/>
</dbReference>
<name>A0A9Q0Y283_9SAUR</name>